<dbReference type="EMBL" id="OZ020098">
    <property type="protein sequence ID" value="CAK9269891.1"/>
    <property type="molecule type" value="Genomic_DNA"/>
</dbReference>
<organism evidence="2 3">
    <name type="scientific">Sphagnum jensenii</name>
    <dbReference type="NCBI Taxonomy" id="128206"/>
    <lineage>
        <taxon>Eukaryota</taxon>
        <taxon>Viridiplantae</taxon>
        <taxon>Streptophyta</taxon>
        <taxon>Embryophyta</taxon>
        <taxon>Bryophyta</taxon>
        <taxon>Sphagnophytina</taxon>
        <taxon>Sphagnopsida</taxon>
        <taxon>Sphagnales</taxon>
        <taxon>Sphagnaceae</taxon>
        <taxon>Sphagnum</taxon>
    </lineage>
</organism>
<dbReference type="Proteomes" id="UP001497444">
    <property type="component" value="Chromosome 3"/>
</dbReference>
<accession>A0ABP0WVS7</accession>
<keyword evidence="3" id="KW-1185">Reference proteome</keyword>
<reference evidence="2" key="1">
    <citation type="submission" date="2024-02" db="EMBL/GenBank/DDBJ databases">
        <authorList>
            <consortium name="ELIXIR-Norway"/>
            <consortium name="Elixir Norway"/>
        </authorList>
    </citation>
    <scope>NUCLEOTIDE SEQUENCE</scope>
</reference>
<feature type="region of interest" description="Disordered" evidence="1">
    <location>
        <begin position="1"/>
        <end position="67"/>
    </location>
</feature>
<evidence type="ECO:0000256" key="1">
    <source>
        <dbReference type="SAM" id="MobiDB-lite"/>
    </source>
</evidence>
<sequence>MEYEKSGITRADVKGFAMSSPNSSTDTQIHSSDISAGIETGSTVGSDLTTNATSRMHSSSSSSSAISHNILDIIKDAEGRAINTGTSAEEDQEGQESQASGGGCIPDLKSTTHNAYGSGIYGTDPEIATSPRKLERATIDSQSTEGLTSDVHDDTHNKDVETTSLGKQGQTL</sequence>
<evidence type="ECO:0000313" key="2">
    <source>
        <dbReference type="EMBL" id="CAK9269891.1"/>
    </source>
</evidence>
<evidence type="ECO:0000313" key="3">
    <source>
        <dbReference type="Proteomes" id="UP001497444"/>
    </source>
</evidence>
<protein>
    <submittedName>
        <fullName evidence="2">Uncharacterized protein</fullName>
    </submittedName>
</protein>
<gene>
    <name evidence="2" type="ORF">CSSPJE1EN1_LOCUS15369</name>
</gene>
<proteinExistence type="predicted"/>
<feature type="compositionally biased region" description="Basic and acidic residues" evidence="1">
    <location>
        <begin position="150"/>
        <end position="161"/>
    </location>
</feature>
<feature type="region of interest" description="Disordered" evidence="1">
    <location>
        <begin position="81"/>
        <end position="172"/>
    </location>
</feature>
<name>A0ABP0WVS7_9BRYO</name>
<feature type="compositionally biased region" description="Polar residues" evidence="1">
    <location>
        <begin position="162"/>
        <end position="172"/>
    </location>
</feature>
<feature type="compositionally biased region" description="Polar residues" evidence="1">
    <location>
        <begin position="19"/>
        <end position="57"/>
    </location>
</feature>
<feature type="compositionally biased region" description="Basic and acidic residues" evidence="1">
    <location>
        <begin position="1"/>
        <end position="13"/>
    </location>
</feature>